<name>A0A840ED22_9BACT</name>
<sequence length="515" mass="58473">MAHTYVDLGENGSSVYLYAFDPGEGQFKRARQVLWGDWLRLADHRRHPAVGPEWLAINWAPRTEDRILYIPREHTTDRRPLEIIFLDVGQGDGAVLITPERDADEKIVVIDAGDSSHMRAFLDGRFRAYRGFQFEAAIMTHPDTDHYRGFRTIFSDSRIGFNTVYHNGLVERPTGSGYDKVGGLTEDPPGSGQYYIEDLAVDRADILRHFDNASTFGNYRFAPIMHSALHNPLIGDIRMLSTDSAHSIHVDGRAYLPEFAPRPDRPYSIEVLGPVVEFGASNLPRLRRISSNYNKTKNGHSIILRLHFGKYRILFGGDLNVPAEKYLLSRYAGLPAFPRRGTPDYDRMMEETPHWFRAEVLKVCHHGSEKVTDEFLDVVHPACFVISSGDQEGHVHPRPDLLGRLGKAGRGAAPVILATELQRSTRELEDPANVKELNDEIDVLAREGGSADLLRSIRERIRKLARTNVDVYGAIYLKTDGERLITAFKLEELSDKKKWFYYEYVIDEAGELELR</sequence>
<dbReference type="SUPFAM" id="SSF56281">
    <property type="entry name" value="Metallo-hydrolase/oxidoreductase"/>
    <property type="match status" value="1"/>
</dbReference>
<dbReference type="RefSeq" id="WP_183495105.1">
    <property type="nucleotide sequence ID" value="NZ_JACIFF010000003.1"/>
</dbReference>
<keyword evidence="2" id="KW-0378">Hydrolase</keyword>
<evidence type="ECO:0000259" key="1">
    <source>
        <dbReference type="Pfam" id="PF00753"/>
    </source>
</evidence>
<accession>A0A840ED22</accession>
<comment type="caution">
    <text evidence="2">The sequence shown here is derived from an EMBL/GenBank/DDBJ whole genome shotgun (WGS) entry which is preliminary data.</text>
</comment>
<dbReference type="InterPro" id="IPR036866">
    <property type="entry name" value="RibonucZ/Hydroxyglut_hydro"/>
</dbReference>
<dbReference type="AlphaFoldDB" id="A0A840ED22"/>
<dbReference type="Gene3D" id="3.60.15.10">
    <property type="entry name" value="Ribonuclease Z/Hydroxyacylglutathione hydrolase-like"/>
    <property type="match status" value="1"/>
</dbReference>
<feature type="domain" description="Metallo-beta-lactamase" evidence="1">
    <location>
        <begin position="103"/>
        <end position="330"/>
    </location>
</feature>
<dbReference type="PANTHER" id="PTHR30619:SF1">
    <property type="entry name" value="RECOMBINATION PROTEIN 2"/>
    <property type="match status" value="1"/>
</dbReference>
<dbReference type="InterPro" id="IPR052159">
    <property type="entry name" value="Competence_DNA_uptake"/>
</dbReference>
<evidence type="ECO:0000313" key="2">
    <source>
        <dbReference type="EMBL" id="MBB4078846.1"/>
    </source>
</evidence>
<evidence type="ECO:0000313" key="3">
    <source>
        <dbReference type="Proteomes" id="UP000576209"/>
    </source>
</evidence>
<dbReference type="Proteomes" id="UP000576209">
    <property type="component" value="Unassembled WGS sequence"/>
</dbReference>
<dbReference type="Pfam" id="PF00753">
    <property type="entry name" value="Lactamase_B"/>
    <property type="match status" value="1"/>
</dbReference>
<keyword evidence="3" id="KW-1185">Reference proteome</keyword>
<dbReference type="GO" id="GO:0016787">
    <property type="term" value="F:hydrolase activity"/>
    <property type="evidence" value="ECO:0007669"/>
    <property type="project" value="UniProtKB-KW"/>
</dbReference>
<dbReference type="EMBL" id="JACIFF010000003">
    <property type="protein sequence ID" value="MBB4078846.1"/>
    <property type="molecule type" value="Genomic_DNA"/>
</dbReference>
<gene>
    <name evidence="2" type="ORF">GGR28_001463</name>
</gene>
<dbReference type="InterPro" id="IPR001279">
    <property type="entry name" value="Metallo-B-lactamas"/>
</dbReference>
<proteinExistence type="predicted"/>
<reference evidence="2 3" key="1">
    <citation type="submission" date="2020-08" db="EMBL/GenBank/DDBJ databases">
        <title>Genomic Encyclopedia of Type Strains, Phase IV (KMG-IV): sequencing the most valuable type-strain genomes for metagenomic binning, comparative biology and taxonomic classification.</title>
        <authorList>
            <person name="Goeker M."/>
        </authorList>
    </citation>
    <scope>NUCLEOTIDE SEQUENCE [LARGE SCALE GENOMIC DNA]</scope>
    <source>
        <strain evidence="2 3">DSM 105137</strain>
    </source>
</reference>
<dbReference type="PANTHER" id="PTHR30619">
    <property type="entry name" value="DNA INTERNALIZATION/COMPETENCE PROTEIN COMEC/REC2"/>
    <property type="match status" value="1"/>
</dbReference>
<protein>
    <submittedName>
        <fullName evidence="2">Beta-lactamase superfamily II metal-dependent hydrolase</fullName>
    </submittedName>
</protein>
<organism evidence="2 3">
    <name type="scientific">Neolewinella aquimaris</name>
    <dbReference type="NCBI Taxonomy" id="1835722"/>
    <lineage>
        <taxon>Bacteria</taxon>
        <taxon>Pseudomonadati</taxon>
        <taxon>Bacteroidota</taxon>
        <taxon>Saprospiria</taxon>
        <taxon>Saprospirales</taxon>
        <taxon>Lewinellaceae</taxon>
        <taxon>Neolewinella</taxon>
    </lineage>
</organism>